<dbReference type="GO" id="GO:0005737">
    <property type="term" value="C:cytoplasm"/>
    <property type="evidence" value="ECO:0007669"/>
    <property type="project" value="UniProtKB-SubCell"/>
</dbReference>
<comment type="subunit">
    <text evidence="5">Binds ribosomal protein uS19.</text>
</comment>
<keyword evidence="3 5" id="KW-0698">rRNA processing</keyword>
<evidence type="ECO:0000256" key="4">
    <source>
        <dbReference type="ARBA" id="ARBA00023186"/>
    </source>
</evidence>
<evidence type="ECO:0000256" key="2">
    <source>
        <dbReference type="ARBA" id="ARBA00022517"/>
    </source>
</evidence>
<protein>
    <recommendedName>
        <fullName evidence="5">Ribosome maturation factor RimM</fullName>
    </recommendedName>
</protein>
<comment type="domain">
    <text evidence="5">The PRC barrel domain binds ribosomal protein uS19.</text>
</comment>
<evidence type="ECO:0000313" key="9">
    <source>
        <dbReference type="Proteomes" id="UP000243535"/>
    </source>
</evidence>
<evidence type="ECO:0000256" key="3">
    <source>
        <dbReference type="ARBA" id="ARBA00022552"/>
    </source>
</evidence>
<dbReference type="InterPro" id="IPR011033">
    <property type="entry name" value="PRC_barrel-like_sf"/>
</dbReference>
<dbReference type="Gene3D" id="2.40.30.60">
    <property type="entry name" value="RimM"/>
    <property type="match status" value="1"/>
</dbReference>
<evidence type="ECO:0000259" key="6">
    <source>
        <dbReference type="Pfam" id="PF01782"/>
    </source>
</evidence>
<dbReference type="Proteomes" id="UP000243535">
    <property type="component" value="Unassembled WGS sequence"/>
</dbReference>
<dbReference type="STRING" id="375574.GCA_001418035_02547"/>
<evidence type="ECO:0000259" key="7">
    <source>
        <dbReference type="Pfam" id="PF24986"/>
    </source>
</evidence>
<comment type="similarity">
    <text evidence="5">Belongs to the RimM family.</text>
</comment>
<dbReference type="InterPro" id="IPR056792">
    <property type="entry name" value="PRC_RimM"/>
</dbReference>
<dbReference type="NCBIfam" id="TIGR02273">
    <property type="entry name" value="16S_RimM"/>
    <property type="match status" value="1"/>
</dbReference>
<dbReference type="InterPro" id="IPR002676">
    <property type="entry name" value="RimM_N"/>
</dbReference>
<feature type="domain" description="Ribosome maturation factor RimM PRC barrel" evidence="7">
    <location>
        <begin position="101"/>
        <end position="164"/>
    </location>
</feature>
<accession>A0A0K6H6V7</accession>
<organism evidence="8 9">
    <name type="scientific">Gulbenkiania indica</name>
    <dbReference type="NCBI Taxonomy" id="375574"/>
    <lineage>
        <taxon>Bacteria</taxon>
        <taxon>Pseudomonadati</taxon>
        <taxon>Pseudomonadota</taxon>
        <taxon>Betaproteobacteria</taxon>
        <taxon>Neisseriales</taxon>
        <taxon>Chromobacteriaceae</taxon>
        <taxon>Gulbenkiania</taxon>
    </lineage>
</organism>
<dbReference type="SUPFAM" id="SSF50447">
    <property type="entry name" value="Translation proteins"/>
    <property type="match status" value="1"/>
</dbReference>
<reference evidence="9" key="1">
    <citation type="submission" date="2015-08" db="EMBL/GenBank/DDBJ databases">
        <authorList>
            <person name="Varghese N."/>
        </authorList>
    </citation>
    <scope>NUCLEOTIDE SEQUENCE [LARGE SCALE GENOMIC DNA]</scope>
    <source>
        <strain evidence="9">DSM 17901</strain>
    </source>
</reference>
<dbReference type="InterPro" id="IPR011961">
    <property type="entry name" value="RimM"/>
</dbReference>
<gene>
    <name evidence="5" type="primary">rimM</name>
    <name evidence="8" type="ORF">Ga0061063_2775</name>
</gene>
<comment type="subcellular location">
    <subcellularLocation>
        <location evidence="5">Cytoplasm</location>
    </subcellularLocation>
</comment>
<proteinExistence type="inferred from homology"/>
<name>A0A0K6H6V7_9NEIS</name>
<dbReference type="SUPFAM" id="SSF50346">
    <property type="entry name" value="PRC-barrel domain"/>
    <property type="match status" value="1"/>
</dbReference>
<dbReference type="Pfam" id="PF01782">
    <property type="entry name" value="RimM"/>
    <property type="match status" value="1"/>
</dbReference>
<keyword evidence="2 5" id="KW-0690">Ribosome biogenesis</keyword>
<sequence>MQDNDLVVMGHVSGAFGVRGWVKIHADTEYADSLFDYPVWWLNSGQGWKAYTLETGAVQPKALVAKLEGVDDRDVAAALRGCRIAVPRSELPPTEEDEYYWSDLIGLEVFNREDAFLGRVTDLMATGASDVLVLQDGDTQRMIPFVSQYIVDVSLADRRIVADWGLDY</sequence>
<dbReference type="PANTHER" id="PTHR33692:SF1">
    <property type="entry name" value="RIBOSOME MATURATION FACTOR RIMM"/>
    <property type="match status" value="1"/>
</dbReference>
<keyword evidence="4 5" id="KW-0143">Chaperone</keyword>
<dbReference type="OrthoDB" id="9783509at2"/>
<dbReference type="AlphaFoldDB" id="A0A0K6H6V7"/>
<keyword evidence="9" id="KW-1185">Reference proteome</keyword>
<dbReference type="InterPro" id="IPR036976">
    <property type="entry name" value="RimM_N_sf"/>
</dbReference>
<dbReference type="GO" id="GO:0006364">
    <property type="term" value="P:rRNA processing"/>
    <property type="evidence" value="ECO:0007669"/>
    <property type="project" value="UniProtKB-UniRule"/>
</dbReference>
<feature type="domain" description="RimM N-terminal" evidence="6">
    <location>
        <begin position="8"/>
        <end position="89"/>
    </location>
</feature>
<dbReference type="HAMAP" id="MF_00014">
    <property type="entry name" value="Ribosome_mat_RimM"/>
    <property type="match status" value="1"/>
</dbReference>
<dbReference type="Pfam" id="PF24986">
    <property type="entry name" value="PRC_RimM"/>
    <property type="match status" value="1"/>
</dbReference>
<dbReference type="RefSeq" id="WP_055434472.1">
    <property type="nucleotide sequence ID" value="NZ_CYHA01000009.1"/>
</dbReference>
<dbReference type="GO" id="GO:0005840">
    <property type="term" value="C:ribosome"/>
    <property type="evidence" value="ECO:0007669"/>
    <property type="project" value="InterPro"/>
</dbReference>
<dbReference type="PANTHER" id="PTHR33692">
    <property type="entry name" value="RIBOSOME MATURATION FACTOR RIMM"/>
    <property type="match status" value="1"/>
</dbReference>
<evidence type="ECO:0000256" key="1">
    <source>
        <dbReference type="ARBA" id="ARBA00022490"/>
    </source>
</evidence>
<dbReference type="GO" id="GO:0043022">
    <property type="term" value="F:ribosome binding"/>
    <property type="evidence" value="ECO:0007669"/>
    <property type="project" value="InterPro"/>
</dbReference>
<dbReference type="Gene3D" id="2.30.30.240">
    <property type="entry name" value="PRC-barrel domain"/>
    <property type="match status" value="1"/>
</dbReference>
<evidence type="ECO:0000256" key="5">
    <source>
        <dbReference type="HAMAP-Rule" id="MF_00014"/>
    </source>
</evidence>
<dbReference type="EMBL" id="CYHA01000009">
    <property type="protein sequence ID" value="CUA86717.1"/>
    <property type="molecule type" value="Genomic_DNA"/>
</dbReference>
<comment type="function">
    <text evidence="5">An accessory protein needed during the final step in the assembly of 30S ribosomal subunit, possibly for assembly of the head region. Essential for efficient processing of 16S rRNA. May be needed both before and after RbfA during the maturation of 16S rRNA. It has affinity for free ribosomal 30S subunits but not for 70S ribosomes.</text>
</comment>
<keyword evidence="1 5" id="KW-0963">Cytoplasm</keyword>
<evidence type="ECO:0000313" key="8">
    <source>
        <dbReference type="EMBL" id="CUA86717.1"/>
    </source>
</evidence>
<dbReference type="GO" id="GO:0042274">
    <property type="term" value="P:ribosomal small subunit biogenesis"/>
    <property type="evidence" value="ECO:0007669"/>
    <property type="project" value="UniProtKB-UniRule"/>
</dbReference>
<dbReference type="InterPro" id="IPR009000">
    <property type="entry name" value="Transl_B-barrel_sf"/>
</dbReference>